<evidence type="ECO:0000256" key="8">
    <source>
        <dbReference type="PIRSR" id="PIRSR602401-1"/>
    </source>
</evidence>
<evidence type="ECO:0008006" key="12">
    <source>
        <dbReference type="Google" id="ProtNLM"/>
    </source>
</evidence>
<reference evidence="10" key="1">
    <citation type="submission" date="2022-08" db="EMBL/GenBank/DDBJ databases">
        <authorList>
            <person name="Gutierrez-Valencia J."/>
        </authorList>
    </citation>
    <scope>NUCLEOTIDE SEQUENCE</scope>
</reference>
<dbReference type="CDD" id="cd11075">
    <property type="entry name" value="CYP77_89"/>
    <property type="match status" value="1"/>
</dbReference>
<dbReference type="InterPro" id="IPR017972">
    <property type="entry name" value="Cyt_P450_CS"/>
</dbReference>
<dbReference type="EMBL" id="CAMGYJ010000008">
    <property type="protein sequence ID" value="CAI0468230.1"/>
    <property type="molecule type" value="Genomic_DNA"/>
</dbReference>
<organism evidence="10 11">
    <name type="scientific">Linum tenue</name>
    <dbReference type="NCBI Taxonomy" id="586396"/>
    <lineage>
        <taxon>Eukaryota</taxon>
        <taxon>Viridiplantae</taxon>
        <taxon>Streptophyta</taxon>
        <taxon>Embryophyta</taxon>
        <taxon>Tracheophyta</taxon>
        <taxon>Spermatophyta</taxon>
        <taxon>Magnoliopsida</taxon>
        <taxon>eudicotyledons</taxon>
        <taxon>Gunneridae</taxon>
        <taxon>Pentapetalae</taxon>
        <taxon>rosids</taxon>
        <taxon>fabids</taxon>
        <taxon>Malpighiales</taxon>
        <taxon>Linaceae</taxon>
        <taxon>Linum</taxon>
    </lineage>
</organism>
<dbReference type="PROSITE" id="PS00086">
    <property type="entry name" value="CYTOCHROME_P450"/>
    <property type="match status" value="1"/>
</dbReference>
<gene>
    <name evidence="10" type="ORF">LITE_LOCUS37726</name>
</gene>
<evidence type="ECO:0000256" key="5">
    <source>
        <dbReference type="ARBA" id="ARBA00023002"/>
    </source>
</evidence>
<comment type="caution">
    <text evidence="10">The sequence shown here is derived from an EMBL/GenBank/DDBJ whole genome shotgun (WGS) entry which is preliminary data.</text>
</comment>
<keyword evidence="4 8" id="KW-0479">Metal-binding</keyword>
<dbReference type="GO" id="GO:0004497">
    <property type="term" value="F:monooxygenase activity"/>
    <property type="evidence" value="ECO:0007669"/>
    <property type="project" value="UniProtKB-KW"/>
</dbReference>
<evidence type="ECO:0000256" key="7">
    <source>
        <dbReference type="ARBA" id="ARBA00023033"/>
    </source>
</evidence>
<dbReference type="Proteomes" id="UP001154282">
    <property type="component" value="Unassembled WGS sequence"/>
</dbReference>
<evidence type="ECO:0000256" key="3">
    <source>
        <dbReference type="ARBA" id="ARBA00022617"/>
    </source>
</evidence>
<proteinExistence type="inferred from homology"/>
<dbReference type="PANTHER" id="PTHR47944">
    <property type="entry name" value="CYTOCHROME P450 98A9"/>
    <property type="match status" value="1"/>
</dbReference>
<keyword evidence="6 8" id="KW-0408">Iron</keyword>
<evidence type="ECO:0000313" key="10">
    <source>
        <dbReference type="EMBL" id="CAI0468230.1"/>
    </source>
</evidence>
<evidence type="ECO:0000256" key="6">
    <source>
        <dbReference type="ARBA" id="ARBA00023004"/>
    </source>
</evidence>
<accession>A0AAV0PBQ6</accession>
<name>A0AAV0PBQ6_9ROSI</name>
<dbReference type="AlphaFoldDB" id="A0AAV0PBQ6"/>
<dbReference type="InterPro" id="IPR036396">
    <property type="entry name" value="Cyt_P450_sf"/>
</dbReference>
<sequence>MELIDLFLAFASLLFLAFWWRRSFSSSSSAASKAILPPGPPGWPFVGNLFQIILQRRHFIFAIPDLRKKYGPMFTMKMGQRTLVIVTSPDLIHEALVQKGSSFASRPPDSPIRLVFSIGKCAVNSAEYGPLWRALRRNFVSELISPLRVKQCGWIRDWALERHMGRLEAESKRAGFVDVMDTCRFTVCQILVCICFGAKISEEWIRDIDNVTKEVMLITMPHLPDFFPILTPLFGKQMRKAKQLRKVQVECLLPLINNRRAFVQKGEGPNSEMVSPVGAAYVDSLFGLDAPGRGRLGDQELVTLCTEVFVAGIDTSTSVLQWVFYELVVNQGIQEKLYGEIVERVGKEGRIGEEHVETMPYLNAIIKESLRVHSPAHFTLSHAATEETELGGYRIPADVNVEFYIEWMTEDPSLWKDPEVFRPERFLDGDGVGVDMTGTKGAVKMLPFGAGRRTCPGLSLGVLHVNLMLARMVQKFKWVPVPEYPPDPTETFAFTVVMKNPLKAAIVPRL</sequence>
<evidence type="ECO:0000256" key="9">
    <source>
        <dbReference type="RuleBase" id="RU000461"/>
    </source>
</evidence>
<feature type="binding site" description="axial binding residue" evidence="8">
    <location>
        <position position="455"/>
    </location>
    <ligand>
        <name>heme</name>
        <dbReference type="ChEBI" id="CHEBI:30413"/>
    </ligand>
    <ligandPart>
        <name>Fe</name>
        <dbReference type="ChEBI" id="CHEBI:18248"/>
    </ligandPart>
</feature>
<evidence type="ECO:0000313" key="11">
    <source>
        <dbReference type="Proteomes" id="UP001154282"/>
    </source>
</evidence>
<dbReference type="GO" id="GO:0005506">
    <property type="term" value="F:iron ion binding"/>
    <property type="evidence" value="ECO:0007669"/>
    <property type="project" value="InterPro"/>
</dbReference>
<dbReference type="PRINTS" id="PR00385">
    <property type="entry name" value="P450"/>
</dbReference>
<comment type="similarity">
    <text evidence="2 9">Belongs to the cytochrome P450 family.</text>
</comment>
<evidence type="ECO:0000256" key="4">
    <source>
        <dbReference type="ARBA" id="ARBA00022723"/>
    </source>
</evidence>
<dbReference type="FunFam" id="1.10.630.10:FF:000012">
    <property type="entry name" value="Cytochrome P450 family protein"/>
    <property type="match status" value="1"/>
</dbReference>
<protein>
    <recommendedName>
        <fullName evidence="12">Cytochrome P450</fullName>
    </recommendedName>
</protein>
<dbReference type="Pfam" id="PF00067">
    <property type="entry name" value="p450"/>
    <property type="match status" value="1"/>
</dbReference>
<comment type="cofactor">
    <cofactor evidence="1 8">
        <name>heme</name>
        <dbReference type="ChEBI" id="CHEBI:30413"/>
    </cofactor>
</comment>
<dbReference type="InterPro" id="IPR001128">
    <property type="entry name" value="Cyt_P450"/>
</dbReference>
<dbReference type="InterPro" id="IPR002401">
    <property type="entry name" value="Cyt_P450_E_grp-I"/>
</dbReference>
<keyword evidence="7 9" id="KW-0503">Monooxygenase</keyword>
<dbReference type="Gene3D" id="1.10.630.10">
    <property type="entry name" value="Cytochrome P450"/>
    <property type="match status" value="1"/>
</dbReference>
<dbReference type="GO" id="GO:0016705">
    <property type="term" value="F:oxidoreductase activity, acting on paired donors, with incorporation or reduction of molecular oxygen"/>
    <property type="evidence" value="ECO:0007669"/>
    <property type="project" value="InterPro"/>
</dbReference>
<keyword evidence="11" id="KW-1185">Reference proteome</keyword>
<dbReference type="PANTHER" id="PTHR47944:SF19">
    <property type="entry name" value="CYTOCHROME P450 77A4"/>
    <property type="match status" value="1"/>
</dbReference>
<keyword evidence="5 9" id="KW-0560">Oxidoreductase</keyword>
<dbReference type="SUPFAM" id="SSF48264">
    <property type="entry name" value="Cytochrome P450"/>
    <property type="match status" value="1"/>
</dbReference>
<dbReference type="GO" id="GO:0020037">
    <property type="term" value="F:heme binding"/>
    <property type="evidence" value="ECO:0007669"/>
    <property type="project" value="InterPro"/>
</dbReference>
<keyword evidence="3 8" id="KW-0349">Heme</keyword>
<dbReference type="PRINTS" id="PR00463">
    <property type="entry name" value="EP450I"/>
</dbReference>
<evidence type="ECO:0000256" key="2">
    <source>
        <dbReference type="ARBA" id="ARBA00010617"/>
    </source>
</evidence>
<evidence type="ECO:0000256" key="1">
    <source>
        <dbReference type="ARBA" id="ARBA00001971"/>
    </source>
</evidence>